<dbReference type="NCBIfam" id="TIGR02645">
    <property type="entry name" value="ARCH_P_rylase"/>
    <property type="match status" value="1"/>
</dbReference>
<evidence type="ECO:0000256" key="3">
    <source>
        <dbReference type="ARBA" id="ARBA00048550"/>
    </source>
</evidence>
<dbReference type="NCBIfam" id="NF003338">
    <property type="entry name" value="PRK04350.1"/>
    <property type="match status" value="1"/>
</dbReference>
<dbReference type="SUPFAM" id="SSF47648">
    <property type="entry name" value="Nucleoside phosphorylase/phosphoribosyltransferase N-terminal domain"/>
    <property type="match status" value="1"/>
</dbReference>
<dbReference type="InterPro" id="IPR028579">
    <property type="entry name" value="Thym_Pase_Put"/>
</dbReference>
<comment type="catalytic activity">
    <reaction evidence="3 4">
        <text>thymidine + phosphate = 2-deoxy-alpha-D-ribose 1-phosphate + thymine</text>
        <dbReference type="Rhea" id="RHEA:16037"/>
        <dbReference type="ChEBI" id="CHEBI:17748"/>
        <dbReference type="ChEBI" id="CHEBI:17821"/>
        <dbReference type="ChEBI" id="CHEBI:43474"/>
        <dbReference type="ChEBI" id="CHEBI:57259"/>
        <dbReference type="EC" id="2.4.2.4"/>
    </reaction>
</comment>
<dbReference type="PANTHER" id="PTHR10515">
    <property type="entry name" value="THYMIDINE PHOSPHORYLASE"/>
    <property type="match status" value="1"/>
</dbReference>
<protein>
    <recommendedName>
        <fullName evidence="4">Putative thymidine phosphorylase</fullName>
        <ecNumber evidence="4">2.4.2.4</ecNumber>
    </recommendedName>
    <alternativeName>
        <fullName evidence="4">TdRPase</fullName>
    </alternativeName>
</protein>
<dbReference type="HAMAP" id="MF_00703">
    <property type="entry name" value="Thymid_phosp_2"/>
    <property type="match status" value="1"/>
</dbReference>
<evidence type="ECO:0000313" key="8">
    <source>
        <dbReference type="Proteomes" id="UP000287388"/>
    </source>
</evidence>
<dbReference type="EMBL" id="CP066026">
    <property type="protein sequence ID" value="QQB87571.1"/>
    <property type="molecule type" value="Genomic_DNA"/>
</dbReference>
<comment type="similarity">
    <text evidence="4">Belongs to the thymidine/pyrimidine-nucleoside phosphorylase family. Type 2 subfamily.</text>
</comment>
<dbReference type="GO" id="GO:0006206">
    <property type="term" value="P:pyrimidine nucleobase metabolic process"/>
    <property type="evidence" value="ECO:0007669"/>
    <property type="project" value="InterPro"/>
</dbReference>
<evidence type="ECO:0000313" key="6">
    <source>
        <dbReference type="EMBL" id="QAT15047.1"/>
    </source>
</evidence>
<dbReference type="InterPro" id="IPR036566">
    <property type="entry name" value="PYNP-like_C_sf"/>
</dbReference>
<keyword evidence="1 4" id="KW-0328">Glycosyltransferase</keyword>
<dbReference type="InterPro" id="IPR035902">
    <property type="entry name" value="Nuc_phospho_transferase"/>
</dbReference>
<reference evidence="7 9" key="2">
    <citation type="submission" date="2020-12" db="EMBL/GenBank/DDBJ databases">
        <title>FDA dAtabase for Regulatory Grade micrObial Sequences (FDA-ARGOS): Supporting development and validation of Infectious Disease Dx tests.</title>
        <authorList>
            <person name="Kerrigan L."/>
            <person name="Long C."/>
            <person name="Tallon L."/>
            <person name="Sadzewicz L."/>
            <person name="Zhao X."/>
            <person name="Boylan J."/>
            <person name="Ott S."/>
            <person name="Bowen H."/>
            <person name="Vavikolanu K."/>
            <person name="Mehta A."/>
            <person name="Aluvathingal J."/>
            <person name="Nadendla S."/>
            <person name="Yan Y."/>
            <person name="Sichtig H."/>
        </authorList>
    </citation>
    <scope>NUCLEOTIDE SEQUENCE [LARGE SCALE GENOMIC DNA]</scope>
    <source>
        <strain evidence="7 9">FDAARGOS_1026</strain>
    </source>
</reference>
<evidence type="ECO:0000256" key="2">
    <source>
        <dbReference type="ARBA" id="ARBA00022679"/>
    </source>
</evidence>
<reference evidence="6 8" key="1">
    <citation type="submission" date="2019-01" db="EMBL/GenBank/DDBJ databases">
        <title>Brevundimonas diminuta Genome sequencing and assembly.</title>
        <authorList>
            <person name="Chen H."/>
        </authorList>
    </citation>
    <scope>NUCLEOTIDE SEQUENCE [LARGE SCALE GENOMIC DNA]</scope>
    <source>
        <strain evidence="6">ATCC</strain>
        <strain evidence="8">ATCC(B) 19146</strain>
    </source>
</reference>
<gene>
    <name evidence="6" type="ORF">EQG53_12120</name>
    <name evidence="7" type="ORF">I6H83_10325</name>
</gene>
<evidence type="ECO:0000313" key="9">
    <source>
        <dbReference type="Proteomes" id="UP000596117"/>
    </source>
</evidence>
<dbReference type="EC" id="2.4.2.4" evidence="4"/>
<dbReference type="EMBL" id="CP035093">
    <property type="protein sequence ID" value="QAT15047.1"/>
    <property type="molecule type" value="Genomic_DNA"/>
</dbReference>
<dbReference type="Proteomes" id="UP000596117">
    <property type="component" value="Chromosome"/>
</dbReference>
<keyword evidence="2 4" id="KW-0808">Transferase</keyword>
<accession>A0A3D4DBL3</accession>
<dbReference type="GO" id="GO:0004645">
    <property type="term" value="F:1,4-alpha-oligoglucan phosphorylase activity"/>
    <property type="evidence" value="ECO:0007669"/>
    <property type="project" value="InterPro"/>
</dbReference>
<dbReference type="GO" id="GO:0006213">
    <property type="term" value="P:pyrimidine nucleoside metabolic process"/>
    <property type="evidence" value="ECO:0007669"/>
    <property type="project" value="InterPro"/>
</dbReference>
<name>A0A3D4DBL3_BREDI</name>
<dbReference type="GO" id="GO:0005829">
    <property type="term" value="C:cytosol"/>
    <property type="evidence" value="ECO:0007669"/>
    <property type="project" value="TreeGrafter"/>
</dbReference>
<evidence type="ECO:0000256" key="4">
    <source>
        <dbReference type="HAMAP-Rule" id="MF_00703"/>
    </source>
</evidence>
<dbReference type="AlphaFoldDB" id="A0A3D4DBL3"/>
<dbReference type="SUPFAM" id="SSF52418">
    <property type="entry name" value="Nucleoside phosphorylase/phosphoribosyltransferase catalytic domain"/>
    <property type="match status" value="1"/>
</dbReference>
<feature type="domain" description="Pyrimidine nucleoside phosphorylase C-terminal" evidence="5">
    <location>
        <begin position="450"/>
        <end position="517"/>
    </location>
</feature>
<dbReference type="SMART" id="SM00941">
    <property type="entry name" value="PYNP_C"/>
    <property type="match status" value="1"/>
</dbReference>
<evidence type="ECO:0000259" key="5">
    <source>
        <dbReference type="SMART" id="SM00941"/>
    </source>
</evidence>
<dbReference type="InterPro" id="IPR036320">
    <property type="entry name" value="Glycosyl_Trfase_fam3_N_dom_sf"/>
</dbReference>
<dbReference type="InterPro" id="IPR013466">
    <property type="entry name" value="Thymidine/AMP_Pase"/>
</dbReference>
<dbReference type="KEGG" id="bdm:EQG53_12120"/>
<dbReference type="Gene3D" id="1.20.970.50">
    <property type="match status" value="1"/>
</dbReference>
<evidence type="ECO:0000256" key="1">
    <source>
        <dbReference type="ARBA" id="ARBA00022676"/>
    </source>
</evidence>
<keyword evidence="9" id="KW-1185">Reference proteome</keyword>
<dbReference type="GO" id="GO:0009032">
    <property type="term" value="F:thymidine phosphorylase activity"/>
    <property type="evidence" value="ECO:0007669"/>
    <property type="project" value="UniProtKB-UniRule"/>
</dbReference>
<organism evidence="6 8">
    <name type="scientific">Brevundimonas diminuta</name>
    <name type="common">Pseudomonas diminuta</name>
    <dbReference type="NCBI Taxonomy" id="293"/>
    <lineage>
        <taxon>Bacteria</taxon>
        <taxon>Pseudomonadati</taxon>
        <taxon>Pseudomonadota</taxon>
        <taxon>Alphaproteobacteria</taxon>
        <taxon>Caulobacterales</taxon>
        <taxon>Caulobacteraceae</taxon>
        <taxon>Brevundimonas</taxon>
    </lineage>
</organism>
<proteinExistence type="inferred from homology"/>
<dbReference type="InterPro" id="IPR000312">
    <property type="entry name" value="Glycosyl_Trfase_fam3"/>
</dbReference>
<dbReference type="InterPro" id="IPR017872">
    <property type="entry name" value="Pyrmidine_PPase_CS"/>
</dbReference>
<dbReference type="InterPro" id="IPR013102">
    <property type="entry name" value="PYNP_C"/>
</dbReference>
<evidence type="ECO:0000313" key="7">
    <source>
        <dbReference type="EMBL" id="QQB87571.1"/>
    </source>
</evidence>
<dbReference type="PROSITE" id="PS00647">
    <property type="entry name" value="THYMID_PHOSPHORYLASE"/>
    <property type="match status" value="1"/>
</dbReference>
<dbReference type="Pfam" id="PF00591">
    <property type="entry name" value="Glycos_transf_3"/>
    <property type="match status" value="1"/>
</dbReference>
<dbReference type="Gene3D" id="3.40.1030.10">
    <property type="entry name" value="Nucleoside phosphorylase/phosphoribosyltransferase catalytic domain"/>
    <property type="match status" value="1"/>
</dbReference>
<dbReference type="Proteomes" id="UP000287388">
    <property type="component" value="Chromosome"/>
</dbReference>
<dbReference type="InterPro" id="IPR017459">
    <property type="entry name" value="Glycosyl_Trfase_fam3_N_dom"/>
</dbReference>
<dbReference type="PANTHER" id="PTHR10515:SF0">
    <property type="entry name" value="THYMIDINE PHOSPHORYLASE"/>
    <property type="match status" value="1"/>
</dbReference>
<dbReference type="SUPFAM" id="SSF54680">
    <property type="entry name" value="Pyrimidine nucleoside phosphorylase C-terminal domain"/>
    <property type="match status" value="1"/>
</dbReference>
<dbReference type="Gene3D" id="3.90.1170.30">
    <property type="entry name" value="Pyrimidine nucleoside phosphorylase-like, C-terminal domain"/>
    <property type="match status" value="1"/>
</dbReference>
<dbReference type="Pfam" id="PF02885">
    <property type="entry name" value="Glycos_trans_3N"/>
    <property type="match status" value="1"/>
</dbReference>
<sequence length="521" mass="54573">MGLRHSSNDGAPRPVTVSDATHAAVPSLKARRFGLHAQHESIVLMRRDCPVCRSEGLSSRSQVLLSAGGREIYATLYQMDGDILGLDEAALSEEAWRLLEVAPGDPVAVRHAPAIESMSSVRRRIYGSRLDKSAIQGIIQDVAAGRYTPIHLAAFLTATSVLPLDDAEVVALTRAMVDVGDRLSWPSDVVMDKHCIGGLPGNRTTPIVVAILAASGLVMPKTSSRAITSPAGTADTMETLAPVDLDVPAMRRVVEAEGGCVVWGGAVRLSPVDDIFIRVERVLDVDTEGQLIASVLSKKIAAGATHVVLDIPVGPTAKVRSQEAADKLATRLTTVASHFGLSARCLQTDGAQPVGVGIGPALEAHDILAVLQNRPGAPGDLRVRACLLAGAALELAGQAAAGQGARAAEAVIADGRAWAKFQRICEAQGGMRIPPTSERRAVIRATRSGRVILVNNRQISTLAKLAGAPQQKAAGLEMHVRLGAEVAAGDALATVHAETPGELDYALDYAASHADLIEIEA</sequence>
<dbReference type="Pfam" id="PF07831">
    <property type="entry name" value="PYNP_C"/>
    <property type="match status" value="1"/>
</dbReference>
<dbReference type="InterPro" id="IPR000053">
    <property type="entry name" value="Thymidine/pyrmidine_PPase"/>
</dbReference>